<comment type="caution">
    <text evidence="1">The sequence shown here is derived from an EMBL/GenBank/DDBJ whole genome shotgun (WGS) entry which is preliminary data.</text>
</comment>
<dbReference type="EMBL" id="VSRR010055756">
    <property type="protein sequence ID" value="MPC81046.1"/>
    <property type="molecule type" value="Genomic_DNA"/>
</dbReference>
<proteinExistence type="predicted"/>
<evidence type="ECO:0000313" key="2">
    <source>
        <dbReference type="Proteomes" id="UP000324222"/>
    </source>
</evidence>
<gene>
    <name evidence="1" type="ORF">E2C01_075646</name>
</gene>
<reference evidence="1 2" key="1">
    <citation type="submission" date="2019-05" db="EMBL/GenBank/DDBJ databases">
        <title>Another draft genome of Portunus trituberculatus and its Hox gene families provides insights of decapod evolution.</title>
        <authorList>
            <person name="Jeong J.-H."/>
            <person name="Song I."/>
            <person name="Kim S."/>
            <person name="Choi T."/>
            <person name="Kim D."/>
            <person name="Ryu S."/>
            <person name="Kim W."/>
        </authorList>
    </citation>
    <scope>NUCLEOTIDE SEQUENCE [LARGE SCALE GENOMIC DNA]</scope>
    <source>
        <tissue evidence="1">Muscle</tissue>
    </source>
</reference>
<dbReference type="AlphaFoldDB" id="A0A5B7IGB4"/>
<name>A0A5B7IGB4_PORTR</name>
<protein>
    <submittedName>
        <fullName evidence="1">Uncharacterized protein</fullName>
    </submittedName>
</protein>
<sequence>MSDHSSPQQAPLQVITHFRSSGQLLYPAREIDYSGIPTFMDSISRCGSHGNETDVGLLRKE</sequence>
<keyword evidence="2" id="KW-1185">Reference proteome</keyword>
<dbReference type="Proteomes" id="UP000324222">
    <property type="component" value="Unassembled WGS sequence"/>
</dbReference>
<organism evidence="1 2">
    <name type="scientific">Portunus trituberculatus</name>
    <name type="common">Swimming crab</name>
    <name type="synonym">Neptunus trituberculatus</name>
    <dbReference type="NCBI Taxonomy" id="210409"/>
    <lineage>
        <taxon>Eukaryota</taxon>
        <taxon>Metazoa</taxon>
        <taxon>Ecdysozoa</taxon>
        <taxon>Arthropoda</taxon>
        <taxon>Crustacea</taxon>
        <taxon>Multicrustacea</taxon>
        <taxon>Malacostraca</taxon>
        <taxon>Eumalacostraca</taxon>
        <taxon>Eucarida</taxon>
        <taxon>Decapoda</taxon>
        <taxon>Pleocyemata</taxon>
        <taxon>Brachyura</taxon>
        <taxon>Eubrachyura</taxon>
        <taxon>Portunoidea</taxon>
        <taxon>Portunidae</taxon>
        <taxon>Portuninae</taxon>
        <taxon>Portunus</taxon>
    </lineage>
</organism>
<accession>A0A5B7IGB4</accession>
<evidence type="ECO:0000313" key="1">
    <source>
        <dbReference type="EMBL" id="MPC81046.1"/>
    </source>
</evidence>